<keyword evidence="3" id="KW-0805">Transcription regulation</keyword>
<dbReference type="PANTHER" id="PTHR10665">
    <property type="entry name" value="RECOMBINING BINDING PROTEIN SUPPRESSOR OF HAIRLESS"/>
    <property type="match status" value="1"/>
</dbReference>
<feature type="region of interest" description="Disordered" evidence="7">
    <location>
        <begin position="332"/>
        <end position="360"/>
    </location>
</feature>
<keyword evidence="8" id="KW-1133">Transmembrane helix</keyword>
<evidence type="ECO:0000313" key="11">
    <source>
        <dbReference type="EMBL" id="RSH83749.1"/>
    </source>
</evidence>
<feature type="region of interest" description="Disordered" evidence="7">
    <location>
        <begin position="660"/>
        <end position="688"/>
    </location>
</feature>
<reference evidence="11 12" key="1">
    <citation type="submission" date="2018-11" db="EMBL/GenBank/DDBJ databases">
        <title>Genome sequence of Saitozyma podzolica DSM 27192.</title>
        <authorList>
            <person name="Aliyu H."/>
            <person name="Gorte O."/>
            <person name="Ochsenreither K."/>
        </authorList>
    </citation>
    <scope>NUCLEOTIDE SEQUENCE [LARGE SCALE GENOMIC DNA]</scope>
    <source>
        <strain evidence="11 12">DSM 27192</strain>
    </source>
</reference>
<dbReference type="OrthoDB" id="5600360at2759"/>
<keyword evidence="5" id="KW-0804">Transcription</keyword>
<evidence type="ECO:0000259" key="10">
    <source>
        <dbReference type="SMART" id="SM01268"/>
    </source>
</evidence>
<feature type="domain" description="Beta-trefoil DNA-binding" evidence="10">
    <location>
        <begin position="402"/>
        <end position="655"/>
    </location>
</feature>
<feature type="compositionally biased region" description="Pro residues" evidence="7">
    <location>
        <begin position="201"/>
        <end position="212"/>
    </location>
</feature>
<feature type="transmembrane region" description="Helical" evidence="8">
    <location>
        <begin position="133"/>
        <end position="151"/>
    </location>
</feature>
<feature type="compositionally biased region" description="Basic and acidic residues" evidence="7">
    <location>
        <begin position="785"/>
        <end position="794"/>
    </location>
</feature>
<feature type="region of interest" description="Disordered" evidence="7">
    <location>
        <begin position="177"/>
        <end position="224"/>
    </location>
</feature>
<keyword evidence="8" id="KW-0812">Transmembrane</keyword>
<keyword evidence="4" id="KW-0238">DNA-binding</keyword>
<feature type="region of interest" description="Disordered" evidence="7">
    <location>
        <begin position="30"/>
        <end position="78"/>
    </location>
</feature>
<dbReference type="GO" id="GO:0001228">
    <property type="term" value="F:DNA-binding transcription activator activity, RNA polymerase II-specific"/>
    <property type="evidence" value="ECO:0007669"/>
    <property type="project" value="InterPro"/>
</dbReference>
<dbReference type="GO" id="GO:0000978">
    <property type="term" value="F:RNA polymerase II cis-regulatory region sequence-specific DNA binding"/>
    <property type="evidence" value="ECO:0007669"/>
    <property type="project" value="InterPro"/>
</dbReference>
<feature type="compositionally biased region" description="Basic and acidic residues" evidence="7">
    <location>
        <begin position="1011"/>
        <end position="1020"/>
    </location>
</feature>
<dbReference type="Proteomes" id="UP000279259">
    <property type="component" value="Unassembled WGS sequence"/>
</dbReference>
<dbReference type="SMART" id="SM01268">
    <property type="entry name" value="BTD"/>
    <property type="match status" value="1"/>
</dbReference>
<comment type="caution">
    <text evidence="11">The sequence shown here is derived from an EMBL/GenBank/DDBJ whole genome shotgun (WGS) entry which is preliminary data.</text>
</comment>
<feature type="compositionally biased region" description="Basic and acidic residues" evidence="7">
    <location>
        <begin position="31"/>
        <end position="56"/>
    </location>
</feature>
<evidence type="ECO:0000256" key="1">
    <source>
        <dbReference type="ARBA" id="ARBA00004123"/>
    </source>
</evidence>
<evidence type="ECO:0000256" key="6">
    <source>
        <dbReference type="ARBA" id="ARBA00023242"/>
    </source>
</evidence>
<keyword evidence="12" id="KW-1185">Reference proteome</keyword>
<dbReference type="Gene3D" id="2.80.10.50">
    <property type="match status" value="1"/>
</dbReference>
<dbReference type="InterPro" id="IPR040159">
    <property type="entry name" value="CLS_fam"/>
</dbReference>
<dbReference type="InterPro" id="IPR036358">
    <property type="entry name" value="BTD_sf"/>
</dbReference>
<evidence type="ECO:0000256" key="5">
    <source>
        <dbReference type="ARBA" id="ARBA00023163"/>
    </source>
</evidence>
<evidence type="ECO:0000256" key="8">
    <source>
        <dbReference type="SAM" id="Phobius"/>
    </source>
</evidence>
<feature type="region of interest" description="Disordered" evidence="7">
    <location>
        <begin position="784"/>
        <end position="805"/>
    </location>
</feature>
<accession>A0A427XY28</accession>
<keyword evidence="6" id="KW-0539">Nucleus</keyword>
<feature type="region of interest" description="Disordered" evidence="7">
    <location>
        <begin position="365"/>
        <end position="384"/>
    </location>
</feature>
<gene>
    <name evidence="11" type="ORF">EHS25_005364</name>
</gene>
<dbReference type="SUPFAM" id="SSF49417">
    <property type="entry name" value="p53-like transcription factors"/>
    <property type="match status" value="1"/>
</dbReference>
<dbReference type="InterPro" id="IPR015350">
    <property type="entry name" value="Beta-trefoil_DNA-bd_dom"/>
</dbReference>
<sequence>MSDPGILDDNTSAHPLDLLLNAITGSGQYEFGHHDNDHDHDPHVAHDGLSESDRQNLRGLLGPHHGESSRSKKYGSPANRQTILNTITAHIVQATQHEMSAQSEDDSLSAFSSVDVWHPTSAQKSYGKERRYVYVYVYVYIAFTFQTPLVLNPPPIVRARGPLLPLLTSATLSTLAQPSSFSNTHEDPTPMSSQTHQIPLAPRPRSPSPPPVTGSRSKGRRHEIRRRLREAAVKSGFAATLSMEVKRGLTREREALQDGLAFTGLHVNEAVGKGKEFRLQLIFGQPGSEPFPPPPATAEDEAGVATAAETDLGADIDASTTAALVDHLQAAAEASTEIEDNSVAPHQTTDTKPQQESEANPIVGTETNETAPAPAWASFGSGSLSIVTKPSQKTTKARSMASCMVRDDSFSLWVRIHSQTVRTKYMKLELESGGAGETPQLTAKTGKWTPFRFEVVRPAAMPPVEVKGRGRARVSSDDKDEILTYGSIVRLVDRQSGVRSEPVKLVKVERNEVIVEGTDGHPLSEFHRVGFVRLVDGEEDLEDGGRWYLSAPGARLGGGELAAQKKTVVVEEDDDEPTADIATPLGGADGEGDDGGEVPVTLEGAEQEETGTSKRKADEDAPRRPKKRRRTKRNALAAAIVAEEEEGSLQAVLSWAKADRHEKIQEEEQEQTAKDGKRDKGSNGDKAKVQTVERVEDWMCWTIGGVSHFSYSFFDGLTGCGTVPSAPLDPVPRVLVEPVFHPEQNTMTLIVSDFYYRLDDAHSQPLDVYLGPIGPLRISTWRSTAPKDSKEEHPAAPFEASSPSLSSDIKSAVYSSFPTSIPHTIVVVDMPNPEDIIRSMQDLYIQAKSANAFSQAAAAAVAVPPVDVANSSDPLNIAAGPAAAAGAGGEGDDTLPSPWLADIGSPGHTLVTEELTIQEALQNAANQHTADMGHAFGDDDIILPDQPDFALDSHFAGPVADDPTHTTDTVDHDHQMDPSLALESSRTDAGGGSTLRGVGSTEDDVLPQANLKDEDQKESPSEAMVTRPPIILEVDQPSSKKTEMARLPLLLIRQKDGVGFGVGKSVEAENYGEENGAPRWGLRLVDA</sequence>
<comment type="subcellular location">
    <subcellularLocation>
        <location evidence="1">Nucleus</location>
    </subcellularLocation>
</comment>
<proteinExistence type="inferred from homology"/>
<dbReference type="InterPro" id="IPR008967">
    <property type="entry name" value="p53-like_TF_DNA-bd_sf"/>
</dbReference>
<feature type="domain" description="RBP-J/Cbf11/Cbf12 DNA binding" evidence="9">
    <location>
        <begin position="113"/>
        <end position="401"/>
    </location>
</feature>
<feature type="compositionally biased region" description="Polar residues" evidence="7">
    <location>
        <begin position="344"/>
        <end position="358"/>
    </location>
</feature>
<evidence type="ECO:0000256" key="7">
    <source>
        <dbReference type="SAM" id="MobiDB-lite"/>
    </source>
</evidence>
<feature type="compositionally biased region" description="Basic residues" evidence="7">
    <location>
        <begin position="624"/>
        <end position="633"/>
    </location>
</feature>
<name>A0A427XY28_9TREE</name>
<comment type="similarity">
    <text evidence="2">Belongs to the Su(H) family.</text>
</comment>
<feature type="region of interest" description="Disordered" evidence="7">
    <location>
        <begin position="980"/>
        <end position="1023"/>
    </location>
</feature>
<dbReference type="EMBL" id="RSCD01000023">
    <property type="protein sequence ID" value="RSH83749.1"/>
    <property type="molecule type" value="Genomic_DNA"/>
</dbReference>
<protein>
    <submittedName>
        <fullName evidence="11">Uncharacterized protein</fullName>
    </submittedName>
</protein>
<evidence type="ECO:0000256" key="3">
    <source>
        <dbReference type="ARBA" id="ARBA00023015"/>
    </source>
</evidence>
<evidence type="ECO:0000256" key="2">
    <source>
        <dbReference type="ARBA" id="ARBA00009704"/>
    </source>
</evidence>
<dbReference type="SUPFAM" id="SSF110217">
    <property type="entry name" value="DNA-binding protein LAG-1 (CSL)"/>
    <property type="match status" value="1"/>
</dbReference>
<dbReference type="STRING" id="1890683.A0A427XY28"/>
<dbReference type="GO" id="GO:0005634">
    <property type="term" value="C:nucleus"/>
    <property type="evidence" value="ECO:0007669"/>
    <property type="project" value="UniProtKB-SubCell"/>
</dbReference>
<dbReference type="InterPro" id="IPR015351">
    <property type="entry name" value="RBP-J/Cbf11/Cbf12_DNA-bd"/>
</dbReference>
<dbReference type="SMART" id="SM01267">
    <property type="entry name" value="LAG1_DNAbind"/>
    <property type="match status" value="1"/>
</dbReference>
<evidence type="ECO:0000256" key="4">
    <source>
        <dbReference type="ARBA" id="ARBA00023125"/>
    </source>
</evidence>
<organism evidence="11 12">
    <name type="scientific">Saitozyma podzolica</name>
    <dbReference type="NCBI Taxonomy" id="1890683"/>
    <lineage>
        <taxon>Eukaryota</taxon>
        <taxon>Fungi</taxon>
        <taxon>Dikarya</taxon>
        <taxon>Basidiomycota</taxon>
        <taxon>Agaricomycotina</taxon>
        <taxon>Tremellomycetes</taxon>
        <taxon>Tremellales</taxon>
        <taxon>Trimorphomycetaceae</taxon>
        <taxon>Saitozyma</taxon>
    </lineage>
</organism>
<feature type="compositionally biased region" description="Basic and acidic residues" evidence="7">
    <location>
        <begin position="611"/>
        <end position="623"/>
    </location>
</feature>
<evidence type="ECO:0000259" key="9">
    <source>
        <dbReference type="SMART" id="SM01267"/>
    </source>
</evidence>
<dbReference type="AlphaFoldDB" id="A0A427XY28"/>
<keyword evidence="8" id="KW-0472">Membrane</keyword>
<feature type="region of interest" description="Disordered" evidence="7">
    <location>
        <begin position="570"/>
        <end position="634"/>
    </location>
</feature>
<evidence type="ECO:0000313" key="12">
    <source>
        <dbReference type="Proteomes" id="UP000279259"/>
    </source>
</evidence>